<dbReference type="InterPro" id="IPR011780">
    <property type="entry name" value="D_Ser_am_lyase"/>
</dbReference>
<comment type="similarity">
    <text evidence="4">Belongs to the serine/threonine dehydratase family. DsdA subfamily.</text>
</comment>
<keyword evidence="7" id="KW-1185">Reference proteome</keyword>
<comment type="cofactor">
    <cofactor evidence="1 4">
        <name>pyridoxal 5'-phosphate</name>
        <dbReference type="ChEBI" id="CHEBI:597326"/>
    </cofactor>
</comment>
<evidence type="ECO:0000256" key="3">
    <source>
        <dbReference type="ARBA" id="ARBA00023239"/>
    </source>
</evidence>
<keyword evidence="2 4" id="KW-0663">Pyridoxal phosphate</keyword>
<dbReference type="GO" id="GO:0030170">
    <property type="term" value="F:pyridoxal phosphate binding"/>
    <property type="evidence" value="ECO:0007669"/>
    <property type="project" value="InterPro"/>
</dbReference>
<dbReference type="PANTHER" id="PTHR48078:SF9">
    <property type="entry name" value="D-SERINE DEHYDRATASE"/>
    <property type="match status" value="1"/>
</dbReference>
<dbReference type="RefSeq" id="WP_187671732.1">
    <property type="nucleotide sequence ID" value="NZ_CAJFCI010000054.1"/>
</dbReference>
<organism evidence="6 7">
    <name type="scientific">Zestomonas carbonaria</name>
    <dbReference type="NCBI Taxonomy" id="2762745"/>
    <lineage>
        <taxon>Bacteria</taxon>
        <taxon>Pseudomonadati</taxon>
        <taxon>Pseudomonadota</taxon>
        <taxon>Gammaproteobacteria</taxon>
        <taxon>Pseudomonadales</taxon>
        <taxon>Pseudomonadaceae</taxon>
        <taxon>Zestomonas</taxon>
    </lineage>
</organism>
<dbReference type="InterPro" id="IPR001926">
    <property type="entry name" value="TrpB-like_PALP"/>
</dbReference>
<dbReference type="GO" id="GO:0008721">
    <property type="term" value="F:D-serine ammonia-lyase activity"/>
    <property type="evidence" value="ECO:0007669"/>
    <property type="project" value="UniProtKB-EC"/>
</dbReference>
<dbReference type="PANTHER" id="PTHR48078">
    <property type="entry name" value="THREONINE DEHYDRATASE, MITOCHONDRIAL-RELATED"/>
    <property type="match status" value="1"/>
</dbReference>
<reference evidence="6 7" key="1">
    <citation type="submission" date="2020-08" db="EMBL/GenBank/DDBJ databases">
        <authorList>
            <person name="Criscuolo A."/>
        </authorList>
    </citation>
    <scope>NUCLEOTIDE SEQUENCE [LARGE SCALE GENOMIC DNA]</scope>
    <source>
        <strain evidence="6">CIP111764</strain>
    </source>
</reference>
<accession>A0A7U7I9L7</accession>
<dbReference type="InterPro" id="IPR050147">
    <property type="entry name" value="Ser/Thr_Dehydratase"/>
</dbReference>
<dbReference type="GO" id="GO:0016836">
    <property type="term" value="F:hydro-lyase activity"/>
    <property type="evidence" value="ECO:0007669"/>
    <property type="project" value="UniProtKB-UniRule"/>
</dbReference>
<dbReference type="HAMAP" id="MF_01030">
    <property type="entry name" value="D_Ser_dehydrat"/>
    <property type="match status" value="1"/>
</dbReference>
<protein>
    <recommendedName>
        <fullName evidence="4">Probable D-serine dehydratase</fullName>
        <ecNumber evidence="4">4.3.1.18</ecNumber>
    </recommendedName>
    <alternativeName>
        <fullName evidence="4">D-serine deaminase</fullName>
        <shortName evidence="4">DSD</shortName>
    </alternativeName>
</protein>
<dbReference type="Pfam" id="PF00291">
    <property type="entry name" value="PALP"/>
    <property type="match status" value="1"/>
</dbReference>
<dbReference type="AlphaFoldDB" id="A0A7U7I9L7"/>
<dbReference type="GO" id="GO:0036088">
    <property type="term" value="P:D-serine catabolic process"/>
    <property type="evidence" value="ECO:0007669"/>
    <property type="project" value="TreeGrafter"/>
</dbReference>
<evidence type="ECO:0000256" key="1">
    <source>
        <dbReference type="ARBA" id="ARBA00001933"/>
    </source>
</evidence>
<comment type="caution">
    <text evidence="6">The sequence shown here is derived from an EMBL/GenBank/DDBJ whole genome shotgun (WGS) entry which is preliminary data.</text>
</comment>
<dbReference type="NCBIfam" id="TIGR02035">
    <property type="entry name" value="D_Ser_am_lyase"/>
    <property type="match status" value="1"/>
</dbReference>
<evidence type="ECO:0000259" key="5">
    <source>
        <dbReference type="Pfam" id="PF00291"/>
    </source>
</evidence>
<dbReference type="GO" id="GO:0009097">
    <property type="term" value="P:isoleucine biosynthetic process"/>
    <property type="evidence" value="ECO:0007669"/>
    <property type="project" value="TreeGrafter"/>
</dbReference>
<comment type="catalytic activity">
    <reaction evidence="4">
        <text>D-serine = pyruvate + NH4(+)</text>
        <dbReference type="Rhea" id="RHEA:13977"/>
        <dbReference type="ChEBI" id="CHEBI:15361"/>
        <dbReference type="ChEBI" id="CHEBI:28938"/>
        <dbReference type="ChEBI" id="CHEBI:35247"/>
        <dbReference type="EC" id="4.3.1.18"/>
    </reaction>
</comment>
<feature type="modified residue" description="N6-(pyridoxal phosphate)lysine" evidence="4">
    <location>
        <position position="112"/>
    </location>
</feature>
<feature type="domain" description="Tryptophan synthase beta chain-like PALP" evidence="5">
    <location>
        <begin position="94"/>
        <end position="387"/>
    </location>
</feature>
<evidence type="ECO:0000313" key="7">
    <source>
        <dbReference type="Proteomes" id="UP000583387"/>
    </source>
</evidence>
<dbReference type="Gene3D" id="3.40.50.1100">
    <property type="match status" value="2"/>
</dbReference>
<dbReference type="SUPFAM" id="SSF53686">
    <property type="entry name" value="Tryptophan synthase beta subunit-like PLP-dependent enzymes"/>
    <property type="match status" value="1"/>
</dbReference>
<dbReference type="EMBL" id="CAJFCI010000054">
    <property type="protein sequence ID" value="CAD5108415.1"/>
    <property type="molecule type" value="Genomic_DNA"/>
</dbReference>
<keyword evidence="3 4" id="KW-0456">Lyase</keyword>
<dbReference type="Proteomes" id="UP000583387">
    <property type="component" value="Unassembled WGS sequence"/>
</dbReference>
<evidence type="ECO:0000313" key="6">
    <source>
        <dbReference type="EMBL" id="CAD5108415.1"/>
    </source>
</evidence>
<dbReference type="InterPro" id="IPR036052">
    <property type="entry name" value="TrpB-like_PALP_sf"/>
</dbReference>
<gene>
    <name evidence="4 6" type="primary">dsdA</name>
    <name evidence="6" type="ORF">PSEWESI4_02700</name>
</gene>
<name>A0A7U7I9L7_9GAMM</name>
<sequence length="451" mass="47401">MSKTPSRPALPTRLLGQLQSRQPFLWLNPGLGDALPETGIGLAEVDAAQARLARCAGLLGSLFPELAVSRGAIESALLRTANLQRAMSSVAACDGVWFVKADHALPVAGSIKARGGFHEVLALAESIALREGLIGADDDRLPLASAEARALFARYKVAVGSTGNLGMSIGLMAAALGFRAEVHMSSDAREWKKTRLRRHGVTVVEHDGDYAAAVAAGREQALADPHGYFVDDEHSPLLFAGYAVAARGLAAQLAAAGRIVDADHPLFVYLPCGVGGAPGGITFGLKALFGDHVHCFFAEPVASPCMLVQLAAGCEQPVSVYDVGLDNRTEADGLAVGQASPLVSPLMAAQLSGVFTVSDQQLYISLFRLAQSEGIALEPSAAAGVPGPNWLTASAAGHDYLGRHGLERVLHNATHVIWTTGGSLVPRQELQRFQAEGLRLCAKRPQSEYFP</sequence>
<evidence type="ECO:0000256" key="2">
    <source>
        <dbReference type="ARBA" id="ARBA00022898"/>
    </source>
</evidence>
<proteinExistence type="inferred from homology"/>
<dbReference type="NCBIfam" id="NF002823">
    <property type="entry name" value="PRK02991.1"/>
    <property type="match status" value="1"/>
</dbReference>
<dbReference type="EC" id="4.3.1.18" evidence="4"/>
<evidence type="ECO:0000256" key="4">
    <source>
        <dbReference type="HAMAP-Rule" id="MF_01030"/>
    </source>
</evidence>